<dbReference type="SUPFAM" id="SSF57716">
    <property type="entry name" value="Glucocorticoid receptor-like (DNA-binding domain)"/>
    <property type="match status" value="1"/>
</dbReference>
<dbReference type="SMART" id="SM00259">
    <property type="entry name" value="ZnF_A20"/>
    <property type="match status" value="1"/>
</dbReference>
<name>A0A1V9ZPK1_ACHHY</name>
<reference evidence="7 8" key="1">
    <citation type="journal article" date="2014" name="Genome Biol. Evol.">
        <title>The secreted proteins of Achlya hypogyna and Thraustotheca clavata identify the ancestral oomycete secretome and reveal gene acquisitions by horizontal gene transfer.</title>
        <authorList>
            <person name="Misner I."/>
            <person name="Blouin N."/>
            <person name="Leonard G."/>
            <person name="Richards T.A."/>
            <person name="Lane C.E."/>
        </authorList>
    </citation>
    <scope>NUCLEOTIDE SEQUENCE [LARGE SCALE GENOMIC DNA]</scope>
    <source>
        <strain evidence="7 8">ATCC 48635</strain>
    </source>
</reference>
<dbReference type="PANTHER" id="PTHR10634">
    <property type="entry name" value="AN1-TYPE ZINC FINGER PROTEIN"/>
    <property type="match status" value="1"/>
</dbReference>
<protein>
    <submittedName>
        <fullName evidence="7">Uncharacterized protein</fullName>
    </submittedName>
</protein>
<evidence type="ECO:0000259" key="6">
    <source>
        <dbReference type="PROSITE" id="PS51039"/>
    </source>
</evidence>
<dbReference type="PROSITE" id="PS51039">
    <property type="entry name" value="ZF_AN1"/>
    <property type="match status" value="1"/>
</dbReference>
<dbReference type="InterPro" id="IPR000058">
    <property type="entry name" value="Znf_AN1"/>
</dbReference>
<accession>A0A1V9ZPK1</accession>
<dbReference type="STRING" id="1202772.A0A1V9ZPK1"/>
<dbReference type="OrthoDB" id="428577at2759"/>
<dbReference type="InterPro" id="IPR002653">
    <property type="entry name" value="Znf_A20"/>
</dbReference>
<dbReference type="SUPFAM" id="SSF118310">
    <property type="entry name" value="AN1-like Zinc finger"/>
    <property type="match status" value="1"/>
</dbReference>
<comment type="caution">
    <text evidence="7">The sequence shown here is derived from an EMBL/GenBank/DDBJ whole genome shotgun (WGS) entry which is preliminary data.</text>
</comment>
<evidence type="ECO:0000256" key="4">
    <source>
        <dbReference type="PROSITE-ProRule" id="PRU00449"/>
    </source>
</evidence>
<dbReference type="AlphaFoldDB" id="A0A1V9ZPK1"/>
<dbReference type="PROSITE" id="PS51036">
    <property type="entry name" value="ZF_A20"/>
    <property type="match status" value="1"/>
</dbReference>
<evidence type="ECO:0000256" key="1">
    <source>
        <dbReference type="ARBA" id="ARBA00022723"/>
    </source>
</evidence>
<dbReference type="Proteomes" id="UP000243579">
    <property type="component" value="Unassembled WGS sequence"/>
</dbReference>
<dbReference type="InterPro" id="IPR050652">
    <property type="entry name" value="AN1_A20_ZnFinger"/>
</dbReference>
<evidence type="ECO:0000256" key="3">
    <source>
        <dbReference type="ARBA" id="ARBA00022833"/>
    </source>
</evidence>
<dbReference type="EMBL" id="JNBR01000036">
    <property type="protein sequence ID" value="OQR99893.1"/>
    <property type="molecule type" value="Genomic_DNA"/>
</dbReference>
<evidence type="ECO:0000313" key="8">
    <source>
        <dbReference type="Proteomes" id="UP000243579"/>
    </source>
</evidence>
<dbReference type="InterPro" id="IPR035896">
    <property type="entry name" value="AN1-like_Znf"/>
</dbReference>
<evidence type="ECO:0000313" key="7">
    <source>
        <dbReference type="EMBL" id="OQR99893.1"/>
    </source>
</evidence>
<keyword evidence="3" id="KW-0862">Zinc</keyword>
<organism evidence="7 8">
    <name type="scientific">Achlya hypogyna</name>
    <name type="common">Oomycete</name>
    <name type="synonym">Protoachlya hypogyna</name>
    <dbReference type="NCBI Taxonomy" id="1202772"/>
    <lineage>
        <taxon>Eukaryota</taxon>
        <taxon>Sar</taxon>
        <taxon>Stramenopiles</taxon>
        <taxon>Oomycota</taxon>
        <taxon>Saprolegniomycetes</taxon>
        <taxon>Saprolegniales</taxon>
        <taxon>Achlyaceae</taxon>
        <taxon>Achlya</taxon>
    </lineage>
</organism>
<keyword evidence="2 4" id="KW-0863">Zinc-finger</keyword>
<evidence type="ECO:0000259" key="5">
    <source>
        <dbReference type="PROSITE" id="PS51036"/>
    </source>
</evidence>
<proteinExistence type="predicted"/>
<dbReference type="SMART" id="SM00154">
    <property type="entry name" value="ZnF_AN1"/>
    <property type="match status" value="1"/>
</dbReference>
<dbReference type="GO" id="GO:0008270">
    <property type="term" value="F:zinc ion binding"/>
    <property type="evidence" value="ECO:0007669"/>
    <property type="project" value="UniProtKB-KW"/>
</dbReference>
<evidence type="ECO:0000256" key="2">
    <source>
        <dbReference type="ARBA" id="ARBA00022771"/>
    </source>
</evidence>
<dbReference type="GO" id="GO:0003677">
    <property type="term" value="F:DNA binding"/>
    <property type="evidence" value="ECO:0007669"/>
    <property type="project" value="InterPro"/>
</dbReference>
<dbReference type="Pfam" id="PF01754">
    <property type="entry name" value="zf-A20"/>
    <property type="match status" value="1"/>
</dbReference>
<dbReference type="Pfam" id="PF01428">
    <property type="entry name" value="zf-AN1"/>
    <property type="match status" value="1"/>
</dbReference>
<feature type="domain" description="A20-type" evidence="5">
    <location>
        <begin position="5"/>
        <end position="39"/>
    </location>
</feature>
<keyword evidence="8" id="KW-1185">Reference proteome</keyword>
<keyword evidence="1" id="KW-0479">Metal-binding</keyword>
<dbReference type="Gene3D" id="4.10.1110.10">
    <property type="entry name" value="AN1-like Zinc finger"/>
    <property type="match status" value="1"/>
</dbReference>
<feature type="domain" description="AN1-type" evidence="6">
    <location>
        <begin position="84"/>
        <end position="130"/>
    </location>
</feature>
<gene>
    <name evidence="7" type="ORF">ACHHYP_03983</name>
</gene>
<dbReference type="PANTHER" id="PTHR10634:SF149">
    <property type="entry name" value="AN1-TYPE DOMAIN-CONTAINING PROTEIN-RELATED"/>
    <property type="match status" value="1"/>
</dbReference>
<dbReference type="Gene3D" id="1.20.5.4770">
    <property type="match status" value="1"/>
</dbReference>
<dbReference type="FunFam" id="4.10.1110.10:FF:000001">
    <property type="entry name" value="Zinc finger AN1-type containing 6"/>
    <property type="match status" value="1"/>
</dbReference>
<sequence>MQQEGESAKLCANGCGFFGNAASGNMCSVCWKKTMSARQVETANYTSPVVAAPAPEVASTLVAQEAVAAPAPAVEEVKEEVAVQKNKSRCWDCKKKVGLTGIECRCGYVYCSNHRFADQHNCTFDYKAADRAELAKRNPGGGAFEKIDKL</sequence>